<dbReference type="Proteomes" id="UP000027195">
    <property type="component" value="Unassembled WGS sequence"/>
</dbReference>
<dbReference type="EMBL" id="KL198022">
    <property type="protein sequence ID" value="KDQ17890.1"/>
    <property type="molecule type" value="Genomic_DNA"/>
</dbReference>
<evidence type="ECO:0000313" key="1">
    <source>
        <dbReference type="EMBL" id="KDQ17890.1"/>
    </source>
</evidence>
<evidence type="ECO:0000313" key="2">
    <source>
        <dbReference type="Proteomes" id="UP000027195"/>
    </source>
</evidence>
<dbReference type="AlphaFoldDB" id="A0A067MT74"/>
<proteinExistence type="predicted"/>
<organism evidence="1 2">
    <name type="scientific">Botryobasidium botryosum (strain FD-172 SS1)</name>
    <dbReference type="NCBI Taxonomy" id="930990"/>
    <lineage>
        <taxon>Eukaryota</taxon>
        <taxon>Fungi</taxon>
        <taxon>Dikarya</taxon>
        <taxon>Basidiomycota</taxon>
        <taxon>Agaricomycotina</taxon>
        <taxon>Agaricomycetes</taxon>
        <taxon>Cantharellales</taxon>
        <taxon>Botryobasidiaceae</taxon>
        <taxon>Botryobasidium</taxon>
    </lineage>
</organism>
<reference evidence="2" key="1">
    <citation type="journal article" date="2014" name="Proc. Natl. Acad. Sci. U.S.A.">
        <title>Extensive sampling of basidiomycete genomes demonstrates inadequacy of the white-rot/brown-rot paradigm for wood decay fungi.</title>
        <authorList>
            <person name="Riley R."/>
            <person name="Salamov A.A."/>
            <person name="Brown D.W."/>
            <person name="Nagy L.G."/>
            <person name="Floudas D."/>
            <person name="Held B.W."/>
            <person name="Levasseur A."/>
            <person name="Lombard V."/>
            <person name="Morin E."/>
            <person name="Otillar R."/>
            <person name="Lindquist E.A."/>
            <person name="Sun H."/>
            <person name="LaButti K.M."/>
            <person name="Schmutz J."/>
            <person name="Jabbour D."/>
            <person name="Luo H."/>
            <person name="Baker S.E."/>
            <person name="Pisabarro A.G."/>
            <person name="Walton J.D."/>
            <person name="Blanchette R.A."/>
            <person name="Henrissat B."/>
            <person name="Martin F."/>
            <person name="Cullen D."/>
            <person name="Hibbett D.S."/>
            <person name="Grigoriev I.V."/>
        </authorList>
    </citation>
    <scope>NUCLEOTIDE SEQUENCE [LARGE SCALE GENOMIC DNA]</scope>
    <source>
        <strain evidence="2">FD-172 SS1</strain>
    </source>
</reference>
<gene>
    <name evidence="1" type="ORF">BOTBODRAFT_542987</name>
</gene>
<keyword evidence="2" id="KW-1185">Reference proteome</keyword>
<dbReference type="HOGENOM" id="CLU_2687484_0_0_1"/>
<dbReference type="InParanoid" id="A0A067MT74"/>
<sequence length="74" mass="8619">MPRRILHAAWARASRGELRFFRPRVKLSRQVYHHTTARRTGLCFTYLARTSTFSINTAWCFAFDQSTSPARSQA</sequence>
<name>A0A067MT74_BOTB1</name>
<protein>
    <submittedName>
        <fullName evidence="1">Uncharacterized protein</fullName>
    </submittedName>
</protein>
<accession>A0A067MT74</accession>